<evidence type="ECO:0000313" key="4">
    <source>
        <dbReference type="Proteomes" id="UP000807769"/>
    </source>
</evidence>
<feature type="transmembrane region" description="Helical" evidence="1">
    <location>
        <begin position="76"/>
        <end position="95"/>
    </location>
</feature>
<evidence type="ECO:0000256" key="1">
    <source>
        <dbReference type="SAM" id="Phobius"/>
    </source>
</evidence>
<proteinExistence type="predicted"/>
<keyword evidence="1" id="KW-0472">Membrane</keyword>
<accession>A0A9P7E2G4</accession>
<keyword evidence="1" id="KW-0812">Transmembrane</keyword>
<dbReference type="Proteomes" id="UP000807769">
    <property type="component" value="Unassembled WGS sequence"/>
</dbReference>
<dbReference type="RefSeq" id="XP_041189085.1">
    <property type="nucleotide sequence ID" value="XM_041343674.1"/>
</dbReference>
<sequence length="165" mass="19342">MKKVCTRNLGSYCSSEYLQMEYSVDDIATAKNLQFLAYIYISTATFWTYDFVCSLHEEWTFLLRSRWTKVKGLYTIARYVPFVLIILDLCLALTQNENPKKCQILNNISSFFAVISLTFSECFFILRTYALWNNNRIVLVAMLSALFPGNHRIVHRHFACHRCSF</sequence>
<dbReference type="EMBL" id="JABBWG010000035">
    <property type="protein sequence ID" value="KAG1809176.1"/>
    <property type="molecule type" value="Genomic_DNA"/>
</dbReference>
<dbReference type="InterPro" id="IPR045340">
    <property type="entry name" value="DUF6533"/>
</dbReference>
<evidence type="ECO:0000259" key="2">
    <source>
        <dbReference type="Pfam" id="PF20151"/>
    </source>
</evidence>
<keyword evidence="4" id="KW-1185">Reference proteome</keyword>
<reference evidence="3" key="1">
    <citation type="journal article" date="2020" name="New Phytol.">
        <title>Comparative genomics reveals dynamic genome evolution in host specialist ectomycorrhizal fungi.</title>
        <authorList>
            <person name="Lofgren L.A."/>
            <person name="Nguyen N.H."/>
            <person name="Vilgalys R."/>
            <person name="Ruytinx J."/>
            <person name="Liao H.L."/>
            <person name="Branco S."/>
            <person name="Kuo A."/>
            <person name="LaButti K."/>
            <person name="Lipzen A."/>
            <person name="Andreopoulos W."/>
            <person name="Pangilinan J."/>
            <person name="Riley R."/>
            <person name="Hundley H."/>
            <person name="Na H."/>
            <person name="Barry K."/>
            <person name="Grigoriev I.V."/>
            <person name="Stajich J.E."/>
            <person name="Kennedy P.G."/>
        </authorList>
    </citation>
    <scope>NUCLEOTIDE SEQUENCE</scope>
    <source>
        <strain evidence="3">MN1</strain>
    </source>
</reference>
<feature type="transmembrane region" description="Helical" evidence="1">
    <location>
        <begin position="107"/>
        <end position="126"/>
    </location>
</feature>
<comment type="caution">
    <text evidence="3">The sequence shown here is derived from an EMBL/GenBank/DDBJ whole genome shotgun (WGS) entry which is preliminary data.</text>
</comment>
<name>A0A9P7E2G4_9AGAM</name>
<evidence type="ECO:0000313" key="3">
    <source>
        <dbReference type="EMBL" id="KAG1809176.1"/>
    </source>
</evidence>
<gene>
    <name evidence="3" type="ORF">BJ212DRAFT_620696</name>
</gene>
<organism evidence="3 4">
    <name type="scientific">Suillus subaureus</name>
    <dbReference type="NCBI Taxonomy" id="48587"/>
    <lineage>
        <taxon>Eukaryota</taxon>
        <taxon>Fungi</taxon>
        <taxon>Dikarya</taxon>
        <taxon>Basidiomycota</taxon>
        <taxon>Agaricomycotina</taxon>
        <taxon>Agaricomycetes</taxon>
        <taxon>Agaricomycetidae</taxon>
        <taxon>Boletales</taxon>
        <taxon>Suillineae</taxon>
        <taxon>Suillaceae</taxon>
        <taxon>Suillus</taxon>
    </lineage>
</organism>
<dbReference type="AlphaFoldDB" id="A0A9P7E2G4"/>
<protein>
    <recommendedName>
        <fullName evidence="2">DUF6533 domain-containing protein</fullName>
    </recommendedName>
</protein>
<dbReference type="Pfam" id="PF20151">
    <property type="entry name" value="DUF6533"/>
    <property type="match status" value="1"/>
</dbReference>
<feature type="domain" description="DUF6533" evidence="2">
    <location>
        <begin position="38"/>
        <end position="83"/>
    </location>
</feature>
<dbReference type="GeneID" id="64637690"/>
<keyword evidence="1" id="KW-1133">Transmembrane helix</keyword>
<dbReference type="OrthoDB" id="2679523at2759"/>